<dbReference type="InterPro" id="IPR024046">
    <property type="entry name" value="Flagellar_assmbl_FliW_dom_sf"/>
</dbReference>
<keyword evidence="3 4" id="KW-0810">Translation regulation</keyword>
<dbReference type="GO" id="GO:0005737">
    <property type="term" value="C:cytoplasm"/>
    <property type="evidence" value="ECO:0007669"/>
    <property type="project" value="UniProtKB-SubCell"/>
</dbReference>
<gene>
    <name evidence="4" type="primary">fliW</name>
    <name evidence="5" type="ORF">HNP65_000921</name>
</gene>
<dbReference type="PANTHER" id="PTHR39190">
    <property type="entry name" value="FLAGELLAR ASSEMBLY FACTOR FLIW"/>
    <property type="match status" value="1"/>
</dbReference>
<dbReference type="EMBL" id="JACHEX010000002">
    <property type="protein sequence ID" value="MBB6062483.1"/>
    <property type="molecule type" value="Genomic_DNA"/>
</dbReference>
<reference evidence="5 6" key="1">
    <citation type="submission" date="2020-08" db="EMBL/GenBank/DDBJ databases">
        <title>Genomic Encyclopedia of Type Strains, Phase IV (KMG-IV): sequencing the most valuable type-strain genomes for metagenomic binning, comparative biology and taxonomic classification.</title>
        <authorList>
            <person name="Goeker M."/>
        </authorList>
    </citation>
    <scope>NUCLEOTIDE SEQUENCE [LARGE SCALE GENOMIC DNA]</scope>
    <source>
        <strain evidence="5 6">DSM 13481</strain>
    </source>
</reference>
<dbReference type="PANTHER" id="PTHR39190:SF1">
    <property type="entry name" value="FLAGELLAR ASSEMBLY FACTOR FLIW"/>
    <property type="match status" value="1"/>
</dbReference>
<keyword evidence="2 4" id="KW-1005">Bacterial flagellum biogenesis</keyword>
<comment type="caution">
    <text evidence="5">The sequence shown here is derived from an EMBL/GenBank/DDBJ whole genome shotgun (WGS) entry which is preliminary data.</text>
</comment>
<evidence type="ECO:0000256" key="3">
    <source>
        <dbReference type="ARBA" id="ARBA00022845"/>
    </source>
</evidence>
<dbReference type="RefSeq" id="WP_184619157.1">
    <property type="nucleotide sequence ID" value="NZ_JACHEX010000002.1"/>
</dbReference>
<protein>
    <recommendedName>
        <fullName evidence="4">Flagellar assembly factor FliW</fullName>
    </recommendedName>
</protein>
<keyword evidence="1 4" id="KW-0963">Cytoplasm</keyword>
<accession>A0A841GRF6</accession>
<comment type="subcellular location">
    <subcellularLocation>
        <location evidence="4">Cytoplasm</location>
    </subcellularLocation>
</comment>
<keyword evidence="4" id="KW-0143">Chaperone</keyword>
<evidence type="ECO:0000313" key="5">
    <source>
        <dbReference type="EMBL" id="MBB6062483.1"/>
    </source>
</evidence>
<dbReference type="Pfam" id="PF02623">
    <property type="entry name" value="FliW"/>
    <property type="match status" value="1"/>
</dbReference>
<sequence length="145" mass="16833">MKYNTRLGEIEINENEIITFEKGIPGFEHLRKFSVISLKDTLPILWLVSLEDKNISLPIIDPWIVDKNYEIEISDEDIKELEIEDKEKVAVWAILTIPSGHPEDTTVNLRAPIVINMEKGKGKQIILDTEKYKIKHKLSEFSFQE</sequence>
<dbReference type="NCBIfam" id="NF009793">
    <property type="entry name" value="PRK13285.1-1"/>
    <property type="match status" value="1"/>
</dbReference>
<organism evidence="5 6">
    <name type="scientific">Thermosipho japonicus</name>
    <dbReference type="NCBI Taxonomy" id="90323"/>
    <lineage>
        <taxon>Bacteria</taxon>
        <taxon>Thermotogati</taxon>
        <taxon>Thermotogota</taxon>
        <taxon>Thermotogae</taxon>
        <taxon>Thermotogales</taxon>
        <taxon>Fervidobacteriaceae</taxon>
        <taxon>Thermosipho</taxon>
    </lineage>
</organism>
<comment type="subunit">
    <text evidence="4">Interacts with translational regulator CsrA and flagellin(s).</text>
</comment>
<comment type="similarity">
    <text evidence="4">Belongs to the FliW family.</text>
</comment>
<dbReference type="GO" id="GO:0006417">
    <property type="term" value="P:regulation of translation"/>
    <property type="evidence" value="ECO:0007669"/>
    <property type="project" value="UniProtKB-KW"/>
</dbReference>
<evidence type="ECO:0000256" key="4">
    <source>
        <dbReference type="HAMAP-Rule" id="MF_01185"/>
    </source>
</evidence>
<dbReference type="InterPro" id="IPR003775">
    <property type="entry name" value="Flagellar_assembly_factor_FliW"/>
</dbReference>
<evidence type="ECO:0000313" key="6">
    <source>
        <dbReference type="Proteomes" id="UP000555828"/>
    </source>
</evidence>
<name>A0A841GRF6_9BACT</name>
<keyword evidence="6" id="KW-1185">Reference proteome</keyword>
<dbReference type="HAMAP" id="MF_01185">
    <property type="entry name" value="FliW"/>
    <property type="match status" value="1"/>
</dbReference>
<evidence type="ECO:0000256" key="2">
    <source>
        <dbReference type="ARBA" id="ARBA00022795"/>
    </source>
</evidence>
<dbReference type="AlphaFoldDB" id="A0A841GRF6"/>
<dbReference type="Proteomes" id="UP000555828">
    <property type="component" value="Unassembled WGS sequence"/>
</dbReference>
<keyword evidence="5" id="KW-0282">Flagellum</keyword>
<comment type="function">
    <text evidence="4">Acts as an anti-CsrA protein, binds CsrA and prevents it from repressing translation of its target genes, one of which is flagellin. Binds to flagellin and participates in the assembly of the flagellum.</text>
</comment>
<keyword evidence="5" id="KW-0969">Cilium</keyword>
<dbReference type="GO" id="GO:0044780">
    <property type="term" value="P:bacterial-type flagellum assembly"/>
    <property type="evidence" value="ECO:0007669"/>
    <property type="project" value="UniProtKB-UniRule"/>
</dbReference>
<dbReference type="Gene3D" id="2.30.290.10">
    <property type="entry name" value="BH3618-like"/>
    <property type="match status" value="1"/>
</dbReference>
<proteinExistence type="inferred from homology"/>
<keyword evidence="5" id="KW-0966">Cell projection</keyword>
<evidence type="ECO:0000256" key="1">
    <source>
        <dbReference type="ARBA" id="ARBA00022490"/>
    </source>
</evidence>
<dbReference type="SUPFAM" id="SSF141457">
    <property type="entry name" value="BH3618-like"/>
    <property type="match status" value="1"/>
</dbReference>